<dbReference type="EMBL" id="CP001074">
    <property type="protein sequence ID" value="ACE89367.1"/>
    <property type="molecule type" value="Genomic_DNA"/>
</dbReference>
<dbReference type="AlphaFoldDB" id="B3PZ73"/>
<name>B3PZ73_RHIE6</name>
<sequence length="1202" mass="123821">MALDITTQDLVIDETSGLQDDDINPSTSPHNANTTLLYMLSRDGAGGLSSPEVAYQSDFVVASASAGETITTVVLTQSASGTPYSTTVGVNSNIRTVDGNYVWLFQDPTHANVVIGVIGTSDANAAPAATGALAFSLGLIGTSATNADLYTVQYVPLFHPNATNPDDRIDLTNKVFASVTGTTDISFTGDNAHPGSNQFNLLSSPDDASKQLLVTGLVRSSQLDPNSALVNSECNVSEQGFGVDNQSIDPDTDGQNQPLGREVLQVDFVTGGTPSAGAGADIAYGSHLDNILHAGFIINQITPSTPTERVDIKISAFDVTGNEQGSDFFNGSPTTPVDITSLTLTGASALATITADGTYATPSGNITVTGLSGTGNVVTITGLDNITTVDFTTSGQMDRLHVEAIDATQGLDITEVHYAQQTTNAYNEEVGSFINFDDDGPAITAVGTAPQVTVDETDLTTNATGNFATAFTPTPGADGATITYALGINALNNVSGLTDTATGQSVLLFLESGSVVGRAGAGGPVVFTVSVSTAGVVTLDQQRAIIHANTSNPDDSRTLAAADLVTLTATITDRDGDPASAVRNIGQNLNFEDDGPAITAAGTAPQVTVDETDLVANATGNFVTAFTPTPGADGATVTYALGINALNNVSGLTDTETGASVLLFKEGNNVVGRAGAGGPVVFTVSVSAGVVTLDQARAVIHANTSNPDDSRTLAAADLVTLTATITDGDGDQATATRNIGQNLNFEDDGPTITKPFDGNPALPDVQHETLANTLNAQATGDFGYNIGADIHPAAYYAGGGSDFVDQNSVADKVQIGLTGTIIGGGGGNLVSSNVTLASESLTSATFNFTFTYDKDPAAGTQTGTAGGTLVFDKVADTYTINLTDPMEGFSFDVLHTSELLSKQPTSNTGHPQIVVEKLQADDPSTTTTNEAFYVQFTGNLVNKANPFSLTSNGEGSSGLSLFTPDGQLMVSNNNETWVSATQSTNGVAGDTIQKDELLTLRFFNTDVGIANEATTPTATAGAMAIKFDGIGSSEDLMLILNLIDKDGADNIAGNGDDNHVITRAMYVSNDDIYKMGQVPAPYSSEFKLDNNDGLVIVEQNDYNASGEDYVLQGAQIMQSGNGITGNNTAINLIRETGGGGGSNATGALVNFDATDNDVLKITDIGFTSTVSQTPDANLDFAFQVVDADGDQTAMQHILVDVT</sequence>
<protein>
    <submittedName>
        <fullName evidence="2">Hypothetical conserved protein</fullName>
    </submittedName>
</protein>
<gene>
    <name evidence="2" type="ordered locus">RHECIAT_CH0000373</name>
</gene>
<evidence type="ECO:0000313" key="2">
    <source>
        <dbReference type="EMBL" id="ACE89367.1"/>
    </source>
</evidence>
<dbReference type="Proteomes" id="UP000008817">
    <property type="component" value="Chromosome"/>
</dbReference>
<evidence type="ECO:0000259" key="1">
    <source>
        <dbReference type="Pfam" id="PF19116"/>
    </source>
</evidence>
<dbReference type="InterPro" id="IPR043824">
    <property type="entry name" value="DUF5801"/>
</dbReference>
<feature type="domain" description="DUF5801" evidence="1">
    <location>
        <begin position="451"/>
        <end position="586"/>
    </location>
</feature>
<dbReference type="Pfam" id="PF19116">
    <property type="entry name" value="DUF5801"/>
    <property type="match status" value="2"/>
</dbReference>
<dbReference type="HOGENOM" id="CLU_258547_0_0_5"/>
<reference evidence="2 3" key="1">
    <citation type="submission" date="2008-04" db="EMBL/GenBank/DDBJ databases">
        <title>Genome diversity and DNA divergence of Rhizobium etli.</title>
        <authorList>
            <person name="Gonzalez V."/>
            <person name="Acosta J.L."/>
            <person name="Santamaria R.I."/>
            <person name="Bustos P."/>
            <person name="Hernandez-Gonzalez I.L."/>
            <person name="Fernandez J.L."/>
            <person name="Diaz R."/>
            <person name="Flores M."/>
            <person name="Mora J."/>
            <person name="Palacios R."/>
            <person name="Davila G."/>
        </authorList>
    </citation>
    <scope>NUCLEOTIDE SEQUENCE [LARGE SCALE GENOMIC DNA]</scope>
    <source>
        <strain evidence="2 3">CIAT 652</strain>
    </source>
</reference>
<dbReference type="eggNOG" id="COG2931">
    <property type="taxonomic scope" value="Bacteria"/>
</dbReference>
<evidence type="ECO:0000313" key="3">
    <source>
        <dbReference type="Proteomes" id="UP000008817"/>
    </source>
</evidence>
<feature type="domain" description="DUF5801" evidence="1">
    <location>
        <begin position="606"/>
        <end position="740"/>
    </location>
</feature>
<organism evidence="2 3">
    <name type="scientific">Rhizobium etli (strain CIAT 652)</name>
    <dbReference type="NCBI Taxonomy" id="491916"/>
    <lineage>
        <taxon>Bacteria</taxon>
        <taxon>Pseudomonadati</taxon>
        <taxon>Pseudomonadota</taxon>
        <taxon>Alphaproteobacteria</taxon>
        <taxon>Hyphomicrobiales</taxon>
        <taxon>Rhizobiaceae</taxon>
        <taxon>Rhizobium/Agrobacterium group</taxon>
        <taxon>Rhizobium</taxon>
    </lineage>
</organism>
<accession>B3PZ73</accession>
<dbReference type="KEGG" id="rec:RHECIAT_CH0000373"/>
<proteinExistence type="predicted"/>